<proteinExistence type="predicted"/>
<dbReference type="Pfam" id="PF13858">
    <property type="entry name" value="DUF4199"/>
    <property type="match status" value="1"/>
</dbReference>
<organism evidence="2 3">
    <name type="scientific">Arenibacter palladensis</name>
    <dbReference type="NCBI Taxonomy" id="237373"/>
    <lineage>
        <taxon>Bacteria</taxon>
        <taxon>Pseudomonadati</taxon>
        <taxon>Bacteroidota</taxon>
        <taxon>Flavobacteriia</taxon>
        <taxon>Flavobacteriales</taxon>
        <taxon>Flavobacteriaceae</taxon>
        <taxon>Arenibacter</taxon>
    </lineage>
</organism>
<evidence type="ECO:0000256" key="1">
    <source>
        <dbReference type="SAM" id="Phobius"/>
    </source>
</evidence>
<keyword evidence="3" id="KW-1185">Reference proteome</keyword>
<dbReference type="Proteomes" id="UP000184406">
    <property type="component" value="Unassembled WGS sequence"/>
</dbReference>
<protein>
    <recommendedName>
        <fullName evidence="4">DUF4199 domain-containing protein</fullName>
    </recommendedName>
</protein>
<feature type="transmembrane region" description="Helical" evidence="1">
    <location>
        <begin position="74"/>
        <end position="95"/>
    </location>
</feature>
<keyword evidence="1" id="KW-0812">Transmembrane</keyword>
<dbReference type="OrthoDB" id="5766000at2"/>
<feature type="transmembrane region" description="Helical" evidence="1">
    <location>
        <begin position="132"/>
        <end position="155"/>
    </location>
</feature>
<evidence type="ECO:0000313" key="3">
    <source>
        <dbReference type="Proteomes" id="UP000184406"/>
    </source>
</evidence>
<evidence type="ECO:0000313" key="2">
    <source>
        <dbReference type="EMBL" id="SHE58699.1"/>
    </source>
</evidence>
<name>A0A1M4UPT3_9FLAO</name>
<accession>A0A1M4UPT3</accession>
<sequence length="158" mass="17953">MSKYRIEIKWAVIFALATLLWMVFEKSMGWHDVLIEKHAIYTNFFAIIAVAVYVLALLDKRKVDYNGKMSWKQGFISGIILSVIIALISPLTQYITSTLITPEYFTNIINFVVDSGKMDQEAAESYFNLKSYILQSLFGALTMGIVTSAIVAFFVKKQ</sequence>
<gene>
    <name evidence="2" type="ORF">SAMN03080594_101704</name>
</gene>
<reference evidence="3" key="1">
    <citation type="submission" date="2016-11" db="EMBL/GenBank/DDBJ databases">
        <authorList>
            <person name="Varghese N."/>
            <person name="Submissions S."/>
        </authorList>
    </citation>
    <scope>NUCLEOTIDE SEQUENCE [LARGE SCALE GENOMIC DNA]</scope>
    <source>
        <strain evidence="3">DSM 17539</strain>
    </source>
</reference>
<dbReference type="RefSeq" id="WP_072860310.1">
    <property type="nucleotide sequence ID" value="NZ_FQUX01000001.1"/>
</dbReference>
<feature type="transmembrane region" description="Helical" evidence="1">
    <location>
        <begin position="39"/>
        <end position="58"/>
    </location>
</feature>
<dbReference type="AlphaFoldDB" id="A0A1M4UPT3"/>
<evidence type="ECO:0008006" key="4">
    <source>
        <dbReference type="Google" id="ProtNLM"/>
    </source>
</evidence>
<keyword evidence="1" id="KW-1133">Transmembrane helix</keyword>
<dbReference type="EMBL" id="FQUX01000001">
    <property type="protein sequence ID" value="SHE58699.1"/>
    <property type="molecule type" value="Genomic_DNA"/>
</dbReference>
<keyword evidence="1" id="KW-0472">Membrane</keyword>
<dbReference type="InterPro" id="IPR025250">
    <property type="entry name" value="DUF4199"/>
</dbReference>